<dbReference type="GO" id="GO:0016787">
    <property type="term" value="F:hydrolase activity"/>
    <property type="evidence" value="ECO:0007669"/>
    <property type="project" value="UniProtKB-KW"/>
</dbReference>
<name>A0A511QR66_9VIBR</name>
<comment type="caution">
    <text evidence="2">The sequence shown here is derived from an EMBL/GenBank/DDBJ whole genome shotgun (WGS) entry which is preliminary data.</text>
</comment>
<gene>
    <name evidence="2" type="ORF">VSU01S_20900</name>
</gene>
<sequence>MTKQYFSSGDNIPFTTSKASLSLAVPEGSCDCHHHIFDPDNFAYRDEDTTNIPTATVAMYKQLQNKIGFSRNVIVTPSAYGTNNQCTLDAMQQLGDSARAVVTIDDSFSFSQLQEMDQLGVCGIRFMITEFEDLDLGLIQRCAEKIAPLNWHICFWVTADMIVAMKDLLFSLPCDVVFDHRGHLPAGEGIKHPAFDIICQLMNANKAWVKVSAAYHDSKSGSPSFSDTLAIGKAYIATNADKILWGTDWPHPSETIAGNVMPDDVHLLNLLSVQTNNDAELIQKVLVDNPKILYRFYTNHRSEIA</sequence>
<reference evidence="2 3" key="1">
    <citation type="submission" date="2019-07" db="EMBL/GenBank/DDBJ databases">
        <title>Whole genome shotgun sequence of Vibrio superstes NBRC 103154.</title>
        <authorList>
            <person name="Hosoyama A."/>
            <person name="Uohara A."/>
            <person name="Ohji S."/>
            <person name="Ichikawa N."/>
        </authorList>
    </citation>
    <scope>NUCLEOTIDE SEQUENCE [LARGE SCALE GENOMIC DNA]</scope>
    <source>
        <strain evidence="2 3">NBRC 103154</strain>
    </source>
</reference>
<dbReference type="AlphaFoldDB" id="A0A511QR66"/>
<dbReference type="EMBL" id="BJXK01000007">
    <property type="protein sequence ID" value="GEM79845.1"/>
    <property type="molecule type" value="Genomic_DNA"/>
</dbReference>
<dbReference type="SUPFAM" id="SSF51556">
    <property type="entry name" value="Metallo-dependent hydrolases"/>
    <property type="match status" value="1"/>
</dbReference>
<feature type="domain" description="Amidohydrolase-related" evidence="1">
    <location>
        <begin position="30"/>
        <end position="296"/>
    </location>
</feature>
<keyword evidence="3" id="KW-1185">Reference proteome</keyword>
<dbReference type="OrthoDB" id="9787654at2"/>
<evidence type="ECO:0000313" key="2">
    <source>
        <dbReference type="EMBL" id="GEM79845.1"/>
    </source>
</evidence>
<protein>
    <submittedName>
        <fullName evidence="2">Hydrolase</fullName>
    </submittedName>
</protein>
<dbReference type="InterPro" id="IPR032466">
    <property type="entry name" value="Metal_Hydrolase"/>
</dbReference>
<evidence type="ECO:0000313" key="3">
    <source>
        <dbReference type="Proteomes" id="UP000321113"/>
    </source>
</evidence>
<evidence type="ECO:0000259" key="1">
    <source>
        <dbReference type="Pfam" id="PF04909"/>
    </source>
</evidence>
<dbReference type="RefSeq" id="WP_119010019.1">
    <property type="nucleotide sequence ID" value="NZ_BJXK01000007.1"/>
</dbReference>
<dbReference type="PANTHER" id="PTHR35563:SF2">
    <property type="entry name" value="BARREL METAL-DEPENDENT HYDROLASE, PUTATIVE (AFU_ORTHOLOGUE AFUA_1G16240)-RELATED"/>
    <property type="match status" value="1"/>
</dbReference>
<organism evidence="2 3">
    <name type="scientific">Vibrio superstes NBRC 103154</name>
    <dbReference type="NCBI Taxonomy" id="1219062"/>
    <lineage>
        <taxon>Bacteria</taxon>
        <taxon>Pseudomonadati</taxon>
        <taxon>Pseudomonadota</taxon>
        <taxon>Gammaproteobacteria</taxon>
        <taxon>Vibrionales</taxon>
        <taxon>Vibrionaceae</taxon>
        <taxon>Vibrio</taxon>
    </lineage>
</organism>
<keyword evidence="2" id="KW-0378">Hydrolase</keyword>
<dbReference type="Pfam" id="PF04909">
    <property type="entry name" value="Amidohydro_2"/>
    <property type="match status" value="1"/>
</dbReference>
<dbReference type="PANTHER" id="PTHR35563">
    <property type="entry name" value="BARREL METAL-DEPENDENT HYDROLASE, PUTATIVE (AFU_ORTHOLOGUE AFUA_1G16240)-RELATED"/>
    <property type="match status" value="1"/>
</dbReference>
<dbReference type="InterPro" id="IPR006680">
    <property type="entry name" value="Amidohydro-rel"/>
</dbReference>
<dbReference type="Gene3D" id="3.20.20.140">
    <property type="entry name" value="Metal-dependent hydrolases"/>
    <property type="match status" value="1"/>
</dbReference>
<dbReference type="Proteomes" id="UP000321113">
    <property type="component" value="Unassembled WGS sequence"/>
</dbReference>
<proteinExistence type="predicted"/>
<dbReference type="InterPro" id="IPR052358">
    <property type="entry name" value="Aro_Compnd_Degr_Hydrolases"/>
</dbReference>
<accession>A0A511QR66</accession>